<dbReference type="RefSeq" id="WP_194214202.1">
    <property type="nucleotide sequence ID" value="NZ_CP061205.1"/>
</dbReference>
<keyword evidence="1" id="KW-0812">Transmembrane</keyword>
<keyword evidence="3" id="KW-1185">Reference proteome</keyword>
<keyword evidence="1" id="KW-0472">Membrane</keyword>
<organism evidence="2 3">
    <name type="scientific">Kordiimonas pumila</name>
    <dbReference type="NCBI Taxonomy" id="2161677"/>
    <lineage>
        <taxon>Bacteria</taxon>
        <taxon>Pseudomonadati</taxon>
        <taxon>Pseudomonadota</taxon>
        <taxon>Alphaproteobacteria</taxon>
        <taxon>Kordiimonadales</taxon>
        <taxon>Kordiimonadaceae</taxon>
        <taxon>Kordiimonas</taxon>
    </lineage>
</organism>
<comment type="caution">
    <text evidence="2">The sequence shown here is derived from an EMBL/GenBank/DDBJ whole genome shotgun (WGS) entry which is preliminary data.</text>
</comment>
<proteinExistence type="predicted"/>
<reference evidence="3" key="1">
    <citation type="journal article" date="2019" name="Int. J. Syst. Evol. Microbiol.">
        <title>The Global Catalogue of Microorganisms (GCM) 10K type strain sequencing project: providing services to taxonomists for standard genome sequencing and annotation.</title>
        <authorList>
            <consortium name="The Broad Institute Genomics Platform"/>
            <consortium name="The Broad Institute Genome Sequencing Center for Infectious Disease"/>
            <person name="Wu L."/>
            <person name="Ma J."/>
        </authorList>
    </citation>
    <scope>NUCLEOTIDE SEQUENCE [LARGE SCALE GENOMIC DNA]</scope>
    <source>
        <strain evidence="3">KCTC 62164</strain>
    </source>
</reference>
<protein>
    <submittedName>
        <fullName evidence="2">PepSY-associated TM helix domain-containing protein</fullName>
    </submittedName>
</protein>
<dbReference type="Pfam" id="PF03929">
    <property type="entry name" value="PepSY_TM"/>
    <property type="match status" value="1"/>
</dbReference>
<dbReference type="InterPro" id="IPR005625">
    <property type="entry name" value="PepSY-ass_TM"/>
</dbReference>
<sequence>MKTLKDIHKWLGLAFMVFLVGQTISGMLLLYRSPIENFIAGEDLKLNRQYSGVSLDKMLAGVETVMPNAVVSRLQLPADTGHAATVRLYMPDTQEYIFLSLDPETGAVMAPLKASKGLMFWVFRFHEDLLLGDTGAYINAALGIMLLFMSVSGVYFWWLLRKRQKLAIDLSAPPMRKWYDIHRVVGVILAPILVILAVSGAGMTIRGFYLSGSATEQAIESPEYMPLDPIYNEASRAQTIKEVRFNWSTGQAVFMINASDPAWPGAVDRIMVDMLSGRIEKTVYSVSVPSDQKFFAWFYPLHSSLALGSAGRFVLLILGAGLMMLVFSGFILWRIRENRKNKTII</sequence>
<dbReference type="EMBL" id="JBHRSL010000014">
    <property type="protein sequence ID" value="MFC3053242.1"/>
    <property type="molecule type" value="Genomic_DNA"/>
</dbReference>
<evidence type="ECO:0000313" key="3">
    <source>
        <dbReference type="Proteomes" id="UP001595444"/>
    </source>
</evidence>
<dbReference type="PANTHER" id="PTHR34219">
    <property type="entry name" value="IRON-REGULATED INNER MEMBRANE PROTEIN-RELATED"/>
    <property type="match status" value="1"/>
</dbReference>
<accession>A0ABV7D8B7</accession>
<dbReference type="Proteomes" id="UP001595444">
    <property type="component" value="Unassembled WGS sequence"/>
</dbReference>
<feature type="transmembrane region" description="Helical" evidence="1">
    <location>
        <begin position="136"/>
        <end position="160"/>
    </location>
</feature>
<feature type="transmembrane region" description="Helical" evidence="1">
    <location>
        <begin position="313"/>
        <end position="333"/>
    </location>
</feature>
<keyword evidence="1" id="KW-1133">Transmembrane helix</keyword>
<evidence type="ECO:0000313" key="2">
    <source>
        <dbReference type="EMBL" id="MFC3053242.1"/>
    </source>
</evidence>
<feature type="transmembrane region" description="Helical" evidence="1">
    <location>
        <begin position="12"/>
        <end position="31"/>
    </location>
</feature>
<feature type="transmembrane region" description="Helical" evidence="1">
    <location>
        <begin position="181"/>
        <end position="205"/>
    </location>
</feature>
<evidence type="ECO:0000256" key="1">
    <source>
        <dbReference type="SAM" id="Phobius"/>
    </source>
</evidence>
<name>A0ABV7D8B7_9PROT</name>
<gene>
    <name evidence="2" type="ORF">ACFOKA_15130</name>
</gene>